<dbReference type="SUPFAM" id="SSF52540">
    <property type="entry name" value="P-loop containing nucleoside triphosphate hydrolases"/>
    <property type="match status" value="1"/>
</dbReference>
<evidence type="ECO:0000256" key="2">
    <source>
        <dbReference type="ARBA" id="ARBA00022840"/>
    </source>
</evidence>
<dbReference type="PANTHER" id="PTHR43637">
    <property type="entry name" value="UPF0273 PROTEIN TM_0370"/>
    <property type="match status" value="1"/>
</dbReference>
<gene>
    <name evidence="4" type="ordered locus">Arcve_1139</name>
</gene>
<keyword evidence="1" id="KW-0547">Nucleotide-binding</keyword>
<dbReference type="STRING" id="693661.Arcve_1139"/>
<dbReference type="RefSeq" id="WP_013683811.1">
    <property type="nucleotide sequence ID" value="NC_015320.1"/>
</dbReference>
<dbReference type="Proteomes" id="UP000008136">
    <property type="component" value="Chromosome"/>
</dbReference>
<evidence type="ECO:0000259" key="3">
    <source>
        <dbReference type="PROSITE" id="PS51146"/>
    </source>
</evidence>
<keyword evidence="5" id="KW-1185">Reference proteome</keyword>
<dbReference type="eggNOG" id="arCOG01171">
    <property type="taxonomic scope" value="Archaea"/>
</dbReference>
<dbReference type="AlphaFoldDB" id="F2KTB7"/>
<dbReference type="Pfam" id="PF06745">
    <property type="entry name" value="ATPase"/>
    <property type="match status" value="1"/>
</dbReference>
<dbReference type="InterPro" id="IPR027417">
    <property type="entry name" value="P-loop_NTPase"/>
</dbReference>
<accession>F2KTB7</accession>
<dbReference type="GeneID" id="10394255"/>
<evidence type="ECO:0000313" key="5">
    <source>
        <dbReference type="Proteomes" id="UP000008136"/>
    </source>
</evidence>
<dbReference type="PANTHER" id="PTHR43637:SF1">
    <property type="entry name" value="UPF0273 PROTEIN TM_0370"/>
    <property type="match status" value="1"/>
</dbReference>
<dbReference type="InterPro" id="IPR010624">
    <property type="entry name" value="KaiC_dom"/>
</dbReference>
<dbReference type="InterPro" id="IPR022420">
    <property type="entry name" value="Circ_KaiC_arc"/>
</dbReference>
<evidence type="ECO:0000256" key="1">
    <source>
        <dbReference type="ARBA" id="ARBA00022741"/>
    </source>
</evidence>
<feature type="domain" description="KaiC" evidence="3">
    <location>
        <begin position="2"/>
        <end position="228"/>
    </location>
</feature>
<dbReference type="EMBL" id="CP002588">
    <property type="protein sequence ID" value="AEA47147.1"/>
    <property type="molecule type" value="Genomic_DNA"/>
</dbReference>
<organism evidence="4 5">
    <name type="scientific">Archaeoglobus veneficus (strain DSM 11195 / SNP6)</name>
    <dbReference type="NCBI Taxonomy" id="693661"/>
    <lineage>
        <taxon>Archaea</taxon>
        <taxon>Methanobacteriati</taxon>
        <taxon>Methanobacteriota</taxon>
        <taxon>Archaeoglobi</taxon>
        <taxon>Archaeoglobales</taxon>
        <taxon>Archaeoglobaceae</taxon>
        <taxon>Archaeoglobus</taxon>
    </lineage>
</organism>
<reference evidence="4 5" key="1">
    <citation type="submission" date="2011-03" db="EMBL/GenBank/DDBJ databases">
        <title>The complete genome of Archaeoglobus veneficus SNP6.</title>
        <authorList>
            <consortium name="US DOE Joint Genome Institute (JGI-PGF)"/>
            <person name="Lucas S."/>
            <person name="Copeland A."/>
            <person name="Lapidus A."/>
            <person name="Bruce D."/>
            <person name="Goodwin L."/>
            <person name="Pitluck S."/>
            <person name="Kyrpides N."/>
            <person name="Mavromatis K."/>
            <person name="Pagani I."/>
            <person name="Ivanova N."/>
            <person name="Mikhailova N."/>
            <person name="Lu M."/>
            <person name="Detter J.C."/>
            <person name="Tapia R."/>
            <person name="Han C."/>
            <person name="Land M."/>
            <person name="Hauser L."/>
            <person name="Markowitz V."/>
            <person name="Cheng J.-F."/>
            <person name="Hugenholtz P."/>
            <person name="Woyke T."/>
            <person name="Wu D."/>
            <person name="Spring S."/>
            <person name="Brambilla E."/>
            <person name="Klenk H.-P."/>
            <person name="Eisen J.A."/>
        </authorList>
    </citation>
    <scope>NUCLEOTIDE SEQUENCE [LARGE SCALE GENOMIC DNA]</scope>
    <source>
        <strain>SNP6</strain>
    </source>
</reference>
<dbReference type="NCBIfam" id="TIGR03880">
    <property type="entry name" value="KaiC_arch_3"/>
    <property type="match status" value="1"/>
</dbReference>
<protein>
    <submittedName>
        <fullName evidence="4">Putative circadian clock protein, KaiC</fullName>
    </submittedName>
</protein>
<dbReference type="Gene3D" id="3.40.50.300">
    <property type="entry name" value="P-loop containing nucleotide triphosphate hydrolases"/>
    <property type="match status" value="1"/>
</dbReference>
<proteinExistence type="predicted"/>
<dbReference type="GO" id="GO:0005524">
    <property type="term" value="F:ATP binding"/>
    <property type="evidence" value="ECO:0007669"/>
    <property type="project" value="UniProtKB-KW"/>
</dbReference>
<dbReference type="PROSITE" id="PS51146">
    <property type="entry name" value="KAIC"/>
    <property type="match status" value="1"/>
</dbReference>
<keyword evidence="2" id="KW-0067">ATP-binding</keyword>
<sequence>MDVLPTGIEGLDRLLGGGIPKGHIVAVIGSYGTGKTTLGLHFIYEGLKNDETCIIISFDEDEKSILENASSFGMDMERYSDNLEITRLEAAEIKESLRKIKSDLPEVIKSLNASRILIDSISVFETLFSENERYRALAALRDILKSAGITAVITSEADKNNPTSSKYGLLEYICDGAICLKYIRESQLEEPKLGIEVVKMRRVKHSRKPKPYNITEKGIEVFEREEIF</sequence>
<evidence type="ECO:0000313" key="4">
    <source>
        <dbReference type="EMBL" id="AEA47147.1"/>
    </source>
</evidence>
<dbReference type="InterPro" id="IPR014774">
    <property type="entry name" value="KaiC-like_dom"/>
</dbReference>
<dbReference type="KEGG" id="ave:Arcve_1139"/>
<dbReference type="HOGENOM" id="CLU_023669_2_2_2"/>
<dbReference type="OrthoDB" id="27015at2157"/>
<name>F2KTB7_ARCVS</name>